<dbReference type="RefSeq" id="WP_091182962.1">
    <property type="nucleotide sequence ID" value="NZ_FOMT01000001.1"/>
</dbReference>
<keyword evidence="1" id="KW-1133">Transmembrane helix</keyword>
<dbReference type="STRING" id="1045775.SAMN05216378_1546"/>
<accession>A0A1I1VF86</accession>
<name>A0A1I1VF86_9BACL</name>
<dbReference type="Pfam" id="PF05437">
    <property type="entry name" value="AzlD"/>
    <property type="match status" value="1"/>
</dbReference>
<evidence type="ECO:0000313" key="2">
    <source>
        <dbReference type="EMBL" id="SFD81445.1"/>
    </source>
</evidence>
<organism evidence="2 3">
    <name type="scientific">Paenibacillus catalpae</name>
    <dbReference type="NCBI Taxonomy" id="1045775"/>
    <lineage>
        <taxon>Bacteria</taxon>
        <taxon>Bacillati</taxon>
        <taxon>Bacillota</taxon>
        <taxon>Bacilli</taxon>
        <taxon>Bacillales</taxon>
        <taxon>Paenibacillaceae</taxon>
        <taxon>Paenibacillus</taxon>
    </lineage>
</organism>
<keyword evidence="1" id="KW-0812">Transmembrane</keyword>
<dbReference type="Proteomes" id="UP000198855">
    <property type="component" value="Unassembled WGS sequence"/>
</dbReference>
<keyword evidence="1" id="KW-0472">Membrane</keyword>
<feature type="transmembrane region" description="Helical" evidence="1">
    <location>
        <begin position="81"/>
        <end position="104"/>
    </location>
</feature>
<dbReference type="EMBL" id="FOMT01000001">
    <property type="protein sequence ID" value="SFD81445.1"/>
    <property type="molecule type" value="Genomic_DNA"/>
</dbReference>
<feature type="transmembrane region" description="Helical" evidence="1">
    <location>
        <begin position="6"/>
        <end position="29"/>
    </location>
</feature>
<evidence type="ECO:0000313" key="3">
    <source>
        <dbReference type="Proteomes" id="UP000198855"/>
    </source>
</evidence>
<dbReference type="OrthoDB" id="7870017at2"/>
<dbReference type="InterPro" id="IPR008407">
    <property type="entry name" value="Brnchd-chn_aa_trnsp_AzlD"/>
</dbReference>
<dbReference type="AlphaFoldDB" id="A0A1I1VF86"/>
<proteinExistence type="predicted"/>
<protein>
    <submittedName>
        <fullName evidence="2">Branched-chain amino acid transport protein</fullName>
    </submittedName>
</protein>
<sequence>MEIRWEIFAVILGASIVTFLPRVLPLMVLSRLQIPDWAMRWLSYIPVAVMAALLGNELLMTDGKLTSLKDNIELFAALPTFLVAIFTRSLLGTIVVGVVSVMLLRAFL</sequence>
<evidence type="ECO:0000256" key="1">
    <source>
        <dbReference type="SAM" id="Phobius"/>
    </source>
</evidence>
<feature type="transmembrane region" description="Helical" evidence="1">
    <location>
        <begin position="41"/>
        <end position="61"/>
    </location>
</feature>
<keyword evidence="3" id="KW-1185">Reference proteome</keyword>
<reference evidence="3" key="1">
    <citation type="submission" date="2016-10" db="EMBL/GenBank/DDBJ databases">
        <authorList>
            <person name="Varghese N."/>
            <person name="Submissions S."/>
        </authorList>
    </citation>
    <scope>NUCLEOTIDE SEQUENCE [LARGE SCALE GENOMIC DNA]</scope>
    <source>
        <strain evidence="3">CGMCC 1.10784</strain>
    </source>
</reference>
<gene>
    <name evidence="2" type="ORF">SAMN05216378_1546</name>
</gene>